<evidence type="ECO:0000256" key="5">
    <source>
        <dbReference type="ARBA" id="ARBA00023277"/>
    </source>
</evidence>
<dbReference type="GO" id="GO:0030246">
    <property type="term" value="F:carbohydrate binding"/>
    <property type="evidence" value="ECO:0007669"/>
    <property type="project" value="InterPro"/>
</dbReference>
<dbReference type="EC" id="3.2.1.8" evidence="9"/>
<evidence type="ECO:0000259" key="10">
    <source>
        <dbReference type="PROSITE" id="PS51272"/>
    </source>
</evidence>
<dbReference type="Proteomes" id="UP000092971">
    <property type="component" value="Chromosome"/>
</dbReference>
<gene>
    <name evidence="12" type="ORF">CSTERTH_03065</name>
</gene>
<evidence type="ECO:0000256" key="8">
    <source>
        <dbReference type="PROSITE-ProRule" id="PRU10061"/>
    </source>
</evidence>
<dbReference type="Gene3D" id="3.20.20.80">
    <property type="entry name" value="Glycosidases"/>
    <property type="match status" value="1"/>
</dbReference>
<evidence type="ECO:0000256" key="7">
    <source>
        <dbReference type="ARBA" id="ARBA00023326"/>
    </source>
</evidence>
<sequence>MNGRNGGKRPIASLLVLTLAFLFIPVTKAETTVYHETFAEGKGAAVQSGGATITHVTGKFFDGNGDGAALYISNRVNNWDAADFRFSDIGLQDGRIYKITVKGYVDPDVHVPEGSQIWLQTVNSYGWWGSTDIKAGEAFTLTGVYKVDTTNDYALRIQSNDTGAFVPFYIGEILITEETVPQDDSRNGNKTHAEKFTPITFEDQTTGGFTGRAGTEILTVTDEANHTDGGRYSLKVGGRNDTWHGPALRVEKYVDQGYEYKVAVYVRLISPESAQLQLSTQIGEGTSASYVNLAKKNVAISDGWVLLEGTYRYDNLGGGYLTIYVESPDSPEASFYIDDINFEPTGMKSEEIEKGLKSLKDVYKDNFLTGTAISLRDLEGVRFELLKKHFNAVTAENAMKPSELQREKGNFTFDGADRLVNAAISAGMKVHGHTLVWHQQTPAWMNIKLDSGGNIVYLSREEALENMRNHIRTVIEHFGDKVISWDVVNEAMSDNPSNPSDWRGSLRKSPWYYAIGEDYVEQAFLAAREVLDEHPEWDIKLYYNDYNLDNQNKALAVYNMVRELNEKYQKTHPGKLLIDGIGMQGHYSVNTNPKNVELSLKRFTELGVEVSISELDIRAGSNYQLTEKEANAQAYLYAQLFKIFREYSDSIARVTFWGMDDGTSWRAEESPLLFDRTLKAKPAYYAVADPDEFIEKYKPETIEANRAYAVYGTPEIDGKTDEVWNKAPELKINRYQTAWHGADGTARVLYDENNLYVLIKVNDTQLDKGSPNPWEQDSVEIFIDENNAKTSFYEEDDGQYRVNFENETSFNPESIAGGFESAAEVSGTNYTLEVKIPFRTVKPVSNMQIGFDVQINDGKNGVRQSIATWNDPTGNAWQDTSVFGILTLKSKNPVTRGEAIVKIMKAYDMEPLENWNDNFSDASGSYAGYYARAKETGFVSGIGDNKIGAEIPLTREMFFTMIYNIERITGKMQGIDISDAELTLFSDYNDLSEWAEEAVKALVKSGRIKINGDLLPKALMDAEEVEAFLRLR</sequence>
<dbReference type="InterPro" id="IPR010502">
    <property type="entry name" value="Carb-bd_dom_fam9"/>
</dbReference>
<reference evidence="12 13" key="1">
    <citation type="submission" date="2016-02" db="EMBL/GenBank/DDBJ databases">
        <title>Comparison of Clostridium stercorarium subspecies using comparative genomics and transcriptomics.</title>
        <authorList>
            <person name="Schellenberg J."/>
            <person name="Thallinger G."/>
            <person name="Levin D.B."/>
            <person name="Zhang X."/>
            <person name="Alvare G."/>
            <person name="Fristensky B."/>
            <person name="Sparling R."/>
        </authorList>
    </citation>
    <scope>NUCLEOTIDE SEQUENCE [LARGE SCALE GENOMIC DNA]</scope>
    <source>
        <strain evidence="12 13">DSM 2910</strain>
    </source>
</reference>
<dbReference type="InterPro" id="IPR031158">
    <property type="entry name" value="GH10_AS"/>
</dbReference>
<dbReference type="InterPro" id="IPR017853">
    <property type="entry name" value="GH"/>
</dbReference>
<dbReference type="InterPro" id="IPR001000">
    <property type="entry name" value="GH10_dom"/>
</dbReference>
<keyword evidence="4 9" id="KW-0378">Hydrolase</keyword>
<protein>
    <recommendedName>
        <fullName evidence="9">Beta-xylanase</fullName>
        <ecNumber evidence="9">3.2.1.8</ecNumber>
    </recommendedName>
</protein>
<dbReference type="CDD" id="cd00005">
    <property type="entry name" value="CBM9_like_1"/>
    <property type="match status" value="1"/>
</dbReference>
<keyword evidence="7 9" id="KW-0624">Polysaccharide degradation</keyword>
<dbReference type="Gene3D" id="2.60.40.1190">
    <property type="match status" value="1"/>
</dbReference>
<keyword evidence="6 9" id="KW-0326">Glycosidase</keyword>
<evidence type="ECO:0000313" key="13">
    <source>
        <dbReference type="Proteomes" id="UP000092971"/>
    </source>
</evidence>
<keyword evidence="5 9" id="KW-0119">Carbohydrate metabolism</keyword>
<keyword evidence="3" id="KW-0677">Repeat</keyword>
<feature type="domain" description="SLH" evidence="10">
    <location>
        <begin position="913"/>
        <end position="976"/>
    </location>
</feature>
<dbReference type="Pfam" id="PF00331">
    <property type="entry name" value="Glyco_hydro_10"/>
    <property type="match status" value="1"/>
</dbReference>
<dbReference type="GO" id="GO:0000272">
    <property type="term" value="P:polysaccharide catabolic process"/>
    <property type="evidence" value="ECO:0007669"/>
    <property type="project" value="UniProtKB-KW"/>
</dbReference>
<dbReference type="AlphaFoldDB" id="A0A1B1YBF7"/>
<evidence type="ECO:0000259" key="11">
    <source>
        <dbReference type="PROSITE" id="PS51760"/>
    </source>
</evidence>
<evidence type="ECO:0000256" key="2">
    <source>
        <dbReference type="ARBA" id="ARBA00022729"/>
    </source>
</evidence>
<evidence type="ECO:0000256" key="3">
    <source>
        <dbReference type="ARBA" id="ARBA00022737"/>
    </source>
</evidence>
<dbReference type="InterPro" id="IPR044846">
    <property type="entry name" value="GH10"/>
</dbReference>
<proteinExistence type="inferred from homology"/>
<dbReference type="PROSITE" id="PS51760">
    <property type="entry name" value="GH10_2"/>
    <property type="match status" value="1"/>
</dbReference>
<dbReference type="PROSITE" id="PS00591">
    <property type="entry name" value="GH10_1"/>
    <property type="match status" value="1"/>
</dbReference>
<dbReference type="EMBL" id="CP014672">
    <property type="protein sequence ID" value="ANW98094.1"/>
    <property type="molecule type" value="Genomic_DNA"/>
</dbReference>
<feature type="active site" description="Nucleophile" evidence="8">
    <location>
        <position position="614"/>
    </location>
</feature>
<name>A0A1B1YBF7_THEST</name>
<dbReference type="Gene3D" id="2.60.120.260">
    <property type="entry name" value="Galactose-binding domain-like"/>
    <property type="match status" value="2"/>
</dbReference>
<evidence type="ECO:0000256" key="4">
    <source>
        <dbReference type="ARBA" id="ARBA00022801"/>
    </source>
</evidence>
<dbReference type="SUPFAM" id="SSF49344">
    <property type="entry name" value="CBD9-like"/>
    <property type="match status" value="1"/>
</dbReference>
<dbReference type="SUPFAM" id="SSF49785">
    <property type="entry name" value="Galactose-binding domain-like"/>
    <property type="match status" value="2"/>
</dbReference>
<dbReference type="PROSITE" id="PS51272">
    <property type="entry name" value="SLH"/>
    <property type="match status" value="1"/>
</dbReference>
<dbReference type="SUPFAM" id="SSF51445">
    <property type="entry name" value="(Trans)glycosidases"/>
    <property type="match status" value="1"/>
</dbReference>
<dbReference type="InterPro" id="IPR003305">
    <property type="entry name" value="CenC_carb-bd"/>
</dbReference>
<dbReference type="PANTHER" id="PTHR31490:SF90">
    <property type="entry name" value="ENDO-1,4-BETA-XYLANASE A"/>
    <property type="match status" value="1"/>
</dbReference>
<dbReference type="PRINTS" id="PR00134">
    <property type="entry name" value="GLHYDRLASE10"/>
</dbReference>
<evidence type="ECO:0000256" key="1">
    <source>
        <dbReference type="ARBA" id="ARBA00007495"/>
    </source>
</evidence>
<dbReference type="RefSeq" id="WP_034843364.1">
    <property type="nucleotide sequence ID" value="NZ_CP014672.1"/>
</dbReference>
<comment type="similarity">
    <text evidence="1 9">Belongs to the glycosyl hydrolase 10 (cellulase F) family.</text>
</comment>
<evidence type="ECO:0000256" key="9">
    <source>
        <dbReference type="RuleBase" id="RU361174"/>
    </source>
</evidence>
<dbReference type="SMART" id="SM00633">
    <property type="entry name" value="Glyco_10"/>
    <property type="match status" value="1"/>
</dbReference>
<dbReference type="InterPro" id="IPR001119">
    <property type="entry name" value="SLH_dom"/>
</dbReference>
<dbReference type="Pfam" id="PF06452">
    <property type="entry name" value="CBM9_1"/>
    <property type="match status" value="1"/>
</dbReference>
<comment type="catalytic activity">
    <reaction evidence="9">
        <text>Endohydrolysis of (1-&gt;4)-beta-D-xylosidic linkages in xylans.</text>
        <dbReference type="EC" id="3.2.1.8"/>
    </reaction>
</comment>
<accession>A0A1B1YBF7</accession>
<dbReference type="GO" id="GO:0031176">
    <property type="term" value="F:endo-1,4-beta-xylanase activity"/>
    <property type="evidence" value="ECO:0007669"/>
    <property type="project" value="UniProtKB-EC"/>
</dbReference>
<dbReference type="OrthoDB" id="9809277at2"/>
<feature type="domain" description="GH10" evidence="11">
    <location>
        <begin position="353"/>
        <end position="690"/>
    </location>
</feature>
<dbReference type="InterPro" id="IPR008979">
    <property type="entry name" value="Galactose-bd-like_sf"/>
</dbReference>
<keyword evidence="2" id="KW-0732">Signal</keyword>
<dbReference type="PANTHER" id="PTHR31490">
    <property type="entry name" value="GLYCOSYL HYDROLASE"/>
    <property type="match status" value="1"/>
</dbReference>
<evidence type="ECO:0000313" key="12">
    <source>
        <dbReference type="EMBL" id="ANW98094.1"/>
    </source>
</evidence>
<organism evidence="12 13">
    <name type="scientific">Thermoclostridium stercorarium subsp. thermolacticum DSM 2910</name>
    <dbReference type="NCBI Taxonomy" id="1121336"/>
    <lineage>
        <taxon>Bacteria</taxon>
        <taxon>Bacillati</taxon>
        <taxon>Bacillota</taxon>
        <taxon>Clostridia</taxon>
        <taxon>Eubacteriales</taxon>
        <taxon>Oscillospiraceae</taxon>
        <taxon>Thermoclostridium</taxon>
    </lineage>
</organism>
<dbReference type="Pfam" id="PF02018">
    <property type="entry name" value="CBM_4_9"/>
    <property type="match status" value="1"/>
</dbReference>
<evidence type="ECO:0000256" key="6">
    <source>
        <dbReference type="ARBA" id="ARBA00023295"/>
    </source>
</evidence>